<accession>A0A284QVL2</accession>
<gene>
    <name evidence="1" type="ORF">ARMOST_03786</name>
</gene>
<evidence type="ECO:0000313" key="1">
    <source>
        <dbReference type="EMBL" id="SJL00473.1"/>
    </source>
</evidence>
<name>A0A284QVL2_ARMOS</name>
<evidence type="ECO:0000313" key="2">
    <source>
        <dbReference type="Proteomes" id="UP000219338"/>
    </source>
</evidence>
<keyword evidence="2" id="KW-1185">Reference proteome</keyword>
<protein>
    <submittedName>
        <fullName evidence="1">Uncharacterized protein</fullName>
    </submittedName>
</protein>
<proteinExistence type="predicted"/>
<dbReference type="AlphaFoldDB" id="A0A284QVL2"/>
<dbReference type="EMBL" id="FUEG01000002">
    <property type="protein sequence ID" value="SJL00473.1"/>
    <property type="molecule type" value="Genomic_DNA"/>
</dbReference>
<sequence>MSMQGWKGSKVHAATPLFSVSSSSSSDKVTPDDSREENASMVIVTILAFLQKVYQAQWSVPVMELFAQTMEIMSFGEYASIGELTPMSRASEYISKTSGA</sequence>
<organism evidence="1 2">
    <name type="scientific">Armillaria ostoyae</name>
    <name type="common">Armillaria root rot fungus</name>
    <dbReference type="NCBI Taxonomy" id="47428"/>
    <lineage>
        <taxon>Eukaryota</taxon>
        <taxon>Fungi</taxon>
        <taxon>Dikarya</taxon>
        <taxon>Basidiomycota</taxon>
        <taxon>Agaricomycotina</taxon>
        <taxon>Agaricomycetes</taxon>
        <taxon>Agaricomycetidae</taxon>
        <taxon>Agaricales</taxon>
        <taxon>Marasmiineae</taxon>
        <taxon>Physalacriaceae</taxon>
        <taxon>Armillaria</taxon>
    </lineage>
</organism>
<dbReference type="Proteomes" id="UP000219338">
    <property type="component" value="Unassembled WGS sequence"/>
</dbReference>
<reference evidence="2" key="1">
    <citation type="journal article" date="2017" name="Nat. Ecol. Evol.">
        <title>Genome expansion and lineage-specific genetic innovations in the forest pathogenic fungi Armillaria.</title>
        <authorList>
            <person name="Sipos G."/>
            <person name="Prasanna A.N."/>
            <person name="Walter M.C."/>
            <person name="O'Connor E."/>
            <person name="Balint B."/>
            <person name="Krizsan K."/>
            <person name="Kiss B."/>
            <person name="Hess J."/>
            <person name="Varga T."/>
            <person name="Slot J."/>
            <person name="Riley R."/>
            <person name="Boka B."/>
            <person name="Rigling D."/>
            <person name="Barry K."/>
            <person name="Lee J."/>
            <person name="Mihaltcheva S."/>
            <person name="LaButti K."/>
            <person name="Lipzen A."/>
            <person name="Waldron R."/>
            <person name="Moloney N.M."/>
            <person name="Sperisen C."/>
            <person name="Kredics L."/>
            <person name="Vagvoelgyi C."/>
            <person name="Patrignani A."/>
            <person name="Fitzpatrick D."/>
            <person name="Nagy I."/>
            <person name="Doyle S."/>
            <person name="Anderson J.B."/>
            <person name="Grigoriev I.V."/>
            <person name="Gueldener U."/>
            <person name="Muensterkoetter M."/>
            <person name="Nagy L.G."/>
        </authorList>
    </citation>
    <scope>NUCLEOTIDE SEQUENCE [LARGE SCALE GENOMIC DNA]</scope>
    <source>
        <strain evidence="2">C18/9</strain>
    </source>
</reference>